<comment type="subcellular location">
    <subcellularLocation>
        <location evidence="1 4">Cell outer membrane</location>
    </subcellularLocation>
</comment>
<evidence type="ECO:0000256" key="2">
    <source>
        <dbReference type="ARBA" id="ARBA00023136"/>
    </source>
</evidence>
<dbReference type="InterPro" id="IPR010104">
    <property type="entry name" value="TonB_rcpt_bac"/>
</dbReference>
<accession>A0ABW1YNP3</accession>
<dbReference type="InterPro" id="IPR036942">
    <property type="entry name" value="Beta-barrel_TonB_sf"/>
</dbReference>
<feature type="chain" id="PRO_5046203600" evidence="5">
    <location>
        <begin position="23"/>
        <end position="1007"/>
    </location>
</feature>
<dbReference type="NCBIfam" id="TIGR01782">
    <property type="entry name" value="TonB-Xanth-Caul"/>
    <property type="match status" value="1"/>
</dbReference>
<sequence>MNYHSKKILSLAIAVASAPVFAQQEGERDSEYDASMEEVYVEGVRSADLNARAAERDKDNFSSIVTQDDAGNFSDQNAAELLRRMPGVTLQKSEGEGKFVSLRGLGPGMVSVRMDGGILANAGGGSGGSDDENRAFSLDGLPTDVLQSIEINKSLTPDMDLDAIGGSINVTTLSALDRGRDTFKLSAQNYYHDQAAESSPKISLQGTNILLDEKLGIAYTGSWERRTTQGYETLHHETTLPKYVTSGENRMLIPWEFQTRQENAERERVAALLNLEYQPDDSSRYRLKLNHTSYSDEDIALREYYRFNYDYDDEGIPTELDYLDNGNQILGGGSVDLQQQFFIQESEVTTNTLSLGGENRLGKGWEAKYELVSSRSENEKPDGRRVQFRLRDLNALGHSGEDFVNGQIISGPQLDELAESGSIATGAVSNPNGYQYGSVAQPNLIYDNLFLEDSLREDAVDQFSFDLRKDFDGVLLNYVKTGVKVRKRERSFDKNRSSVNNPAEKKILGCAGDSLCEELVGERLGTFETYIPENSNFDHALITQSEADRLIAATRAIGDNYDPDEREVESNRLDYDLSEDTAAVYAMAEFQVLPEATLIAGARYESTKFRSTGYLSIRNDRNEDSSALDSFDIGLPLADAGNDYGNFLPALHYRHELSDKLLARASLWTSFSRPDFGDSRAFFEVKDRVIFCNTDPDYDPADYAGNTQCGDQPGSIIPTGEDLDYQAQYLAMSPANSVRIGNPSLDPMRAANLDLSLSYYGEDTFLEGALFYKAIDDFIVDAAGVDINISELGFHVPVEQVDLFHIDPNLTLTNASTYLNGESAKVYGAELSFSQYFDGRWESHNIGRWLDNIFIQSNLTVQRSDGKVGDTVRVSTIQLPEQADMAANLTLGWENDTFSLRLIANYTSEILKRIGSCTASDIEKDAALGFAQNCNDWADVYQDEAVAFDIKANYRVADGINLYLDAINITDSVDQYYFSGNRDSGGPILFNVEQYGPGYQLGLTVDF</sequence>
<keyword evidence="9" id="KW-1185">Reference proteome</keyword>
<dbReference type="InterPro" id="IPR000531">
    <property type="entry name" value="Beta-barrel_TonB"/>
</dbReference>
<feature type="signal peptide" evidence="5">
    <location>
        <begin position="1"/>
        <end position="22"/>
    </location>
</feature>
<proteinExistence type="inferred from homology"/>
<dbReference type="Gene3D" id="2.40.170.20">
    <property type="entry name" value="TonB-dependent receptor, beta-barrel domain"/>
    <property type="match status" value="1"/>
</dbReference>
<dbReference type="EMBL" id="JBHSVR010000001">
    <property type="protein sequence ID" value="MFC6634394.1"/>
    <property type="molecule type" value="Genomic_DNA"/>
</dbReference>
<dbReference type="Pfam" id="PF07715">
    <property type="entry name" value="Plug"/>
    <property type="match status" value="1"/>
</dbReference>
<evidence type="ECO:0000256" key="5">
    <source>
        <dbReference type="SAM" id="SignalP"/>
    </source>
</evidence>
<comment type="caution">
    <text evidence="8">The sequence shown here is derived from an EMBL/GenBank/DDBJ whole genome shotgun (WGS) entry which is preliminary data.</text>
</comment>
<gene>
    <name evidence="8" type="ORF">ACFQBM_13920</name>
</gene>
<evidence type="ECO:0000259" key="7">
    <source>
        <dbReference type="Pfam" id="PF07715"/>
    </source>
</evidence>
<dbReference type="PANTHER" id="PTHR40980:SF4">
    <property type="entry name" value="TONB-DEPENDENT RECEPTOR-LIKE BETA-BARREL DOMAIN-CONTAINING PROTEIN"/>
    <property type="match status" value="1"/>
</dbReference>
<reference evidence="9" key="1">
    <citation type="journal article" date="2019" name="Int. J. Syst. Evol. Microbiol.">
        <title>The Global Catalogue of Microorganisms (GCM) 10K type strain sequencing project: providing services to taxonomists for standard genome sequencing and annotation.</title>
        <authorList>
            <consortium name="The Broad Institute Genomics Platform"/>
            <consortium name="The Broad Institute Genome Sequencing Center for Infectious Disease"/>
            <person name="Wu L."/>
            <person name="Ma J."/>
        </authorList>
    </citation>
    <scope>NUCLEOTIDE SEQUENCE [LARGE SCALE GENOMIC DNA]</scope>
    <source>
        <strain evidence="9">CGMCC 1.13718</strain>
    </source>
</reference>
<evidence type="ECO:0000256" key="1">
    <source>
        <dbReference type="ARBA" id="ARBA00004442"/>
    </source>
</evidence>
<dbReference type="RefSeq" id="WP_193193190.1">
    <property type="nucleotide sequence ID" value="NZ_JACZFR010000040.1"/>
</dbReference>
<evidence type="ECO:0000313" key="9">
    <source>
        <dbReference type="Proteomes" id="UP001596425"/>
    </source>
</evidence>
<feature type="domain" description="TonB-dependent receptor plug" evidence="7">
    <location>
        <begin position="62"/>
        <end position="166"/>
    </location>
</feature>
<feature type="domain" description="TonB-dependent receptor-like beta-barrel" evidence="6">
    <location>
        <begin position="427"/>
        <end position="969"/>
    </location>
</feature>
<dbReference type="Pfam" id="PF00593">
    <property type="entry name" value="TonB_dep_Rec_b-barrel"/>
    <property type="match status" value="1"/>
</dbReference>
<name>A0ABW1YNP3_9GAMM</name>
<keyword evidence="2 4" id="KW-0472">Membrane</keyword>
<evidence type="ECO:0000256" key="3">
    <source>
        <dbReference type="ARBA" id="ARBA00023237"/>
    </source>
</evidence>
<evidence type="ECO:0000256" key="4">
    <source>
        <dbReference type="RuleBase" id="RU003357"/>
    </source>
</evidence>
<evidence type="ECO:0000259" key="6">
    <source>
        <dbReference type="Pfam" id="PF00593"/>
    </source>
</evidence>
<dbReference type="Proteomes" id="UP001596425">
    <property type="component" value="Unassembled WGS sequence"/>
</dbReference>
<dbReference type="SUPFAM" id="SSF56935">
    <property type="entry name" value="Porins"/>
    <property type="match status" value="1"/>
</dbReference>
<dbReference type="PANTHER" id="PTHR40980">
    <property type="entry name" value="PLUG DOMAIN-CONTAINING PROTEIN"/>
    <property type="match status" value="1"/>
</dbReference>
<evidence type="ECO:0000313" key="8">
    <source>
        <dbReference type="EMBL" id="MFC6634394.1"/>
    </source>
</evidence>
<protein>
    <submittedName>
        <fullName evidence="8">TonB-dependent receptor</fullName>
    </submittedName>
</protein>
<keyword evidence="8" id="KW-0675">Receptor</keyword>
<dbReference type="Gene3D" id="2.170.130.10">
    <property type="entry name" value="TonB-dependent receptor, plug domain"/>
    <property type="match status" value="1"/>
</dbReference>
<organism evidence="8 9">
    <name type="scientific">Microbulbifer taiwanensis</name>
    <dbReference type="NCBI Taxonomy" id="986746"/>
    <lineage>
        <taxon>Bacteria</taxon>
        <taxon>Pseudomonadati</taxon>
        <taxon>Pseudomonadota</taxon>
        <taxon>Gammaproteobacteria</taxon>
        <taxon>Cellvibrionales</taxon>
        <taxon>Microbulbiferaceae</taxon>
        <taxon>Microbulbifer</taxon>
    </lineage>
</organism>
<keyword evidence="4" id="KW-0798">TonB box</keyword>
<dbReference type="InterPro" id="IPR012910">
    <property type="entry name" value="Plug_dom"/>
</dbReference>
<keyword evidence="5" id="KW-0732">Signal</keyword>
<keyword evidence="3" id="KW-0998">Cell outer membrane</keyword>
<dbReference type="InterPro" id="IPR037066">
    <property type="entry name" value="Plug_dom_sf"/>
</dbReference>
<comment type="similarity">
    <text evidence="4">Belongs to the TonB-dependent receptor family.</text>
</comment>